<organism evidence="2 3">
    <name type="scientific">Mastacembelus armatus</name>
    <name type="common">zig-zag eel</name>
    <dbReference type="NCBI Taxonomy" id="205130"/>
    <lineage>
        <taxon>Eukaryota</taxon>
        <taxon>Metazoa</taxon>
        <taxon>Chordata</taxon>
        <taxon>Craniata</taxon>
        <taxon>Vertebrata</taxon>
        <taxon>Euteleostomi</taxon>
        <taxon>Actinopterygii</taxon>
        <taxon>Neopterygii</taxon>
        <taxon>Teleostei</taxon>
        <taxon>Neoteleostei</taxon>
        <taxon>Acanthomorphata</taxon>
        <taxon>Anabantaria</taxon>
        <taxon>Synbranchiformes</taxon>
        <taxon>Mastacembelidae</taxon>
        <taxon>Mastacembelus</taxon>
    </lineage>
</organism>
<evidence type="ECO:0000313" key="3">
    <source>
        <dbReference type="Proteomes" id="UP000261640"/>
    </source>
</evidence>
<feature type="compositionally biased region" description="Basic and acidic residues" evidence="1">
    <location>
        <begin position="252"/>
        <end position="262"/>
    </location>
</feature>
<feature type="compositionally biased region" description="Polar residues" evidence="1">
    <location>
        <begin position="291"/>
        <end position="303"/>
    </location>
</feature>
<reference evidence="2" key="2">
    <citation type="submission" date="2025-09" db="UniProtKB">
        <authorList>
            <consortium name="Ensembl"/>
        </authorList>
    </citation>
    <scope>IDENTIFICATION</scope>
</reference>
<dbReference type="Ensembl" id="ENSMAMT00000052398.1">
    <property type="protein sequence ID" value="ENSMAMP00000048856.1"/>
    <property type="gene ID" value="ENSMAMG00000024473.1"/>
</dbReference>
<feature type="region of interest" description="Disordered" evidence="1">
    <location>
        <begin position="234"/>
        <end position="273"/>
    </location>
</feature>
<dbReference type="InterPro" id="IPR029266">
    <property type="entry name" value="FAM217"/>
</dbReference>
<feature type="compositionally biased region" description="Basic and acidic residues" evidence="1">
    <location>
        <begin position="364"/>
        <end position="381"/>
    </location>
</feature>
<dbReference type="PANTHER" id="PTHR22145:SF2">
    <property type="entry name" value="SI:CH211-266K22.6"/>
    <property type="match status" value="1"/>
</dbReference>
<dbReference type="GeneTree" id="ENSGT00940000154543"/>
<name>A0A7N8XBQ7_9TELE</name>
<evidence type="ECO:0000313" key="2">
    <source>
        <dbReference type="Ensembl" id="ENSMAMP00000048856.1"/>
    </source>
</evidence>
<keyword evidence="3" id="KW-1185">Reference proteome</keyword>
<dbReference type="PANTHER" id="PTHR22145">
    <property type="entry name" value="SI:CH211-266K22.6"/>
    <property type="match status" value="1"/>
</dbReference>
<proteinExistence type="predicted"/>
<sequence>PGEGLCQGLEEEGVVEQQQSSPDLLDRHSPKLEIGSLRGDGDDSDSDLSEAERLPVLPSARFLPKLDLRPEVVEGEDCSTHSHRPRRQMHGAFNFPDFLPPPFNSWSLSQLAVFYNMEGRGAPRPRPVGTLEKYLERLLQLEWHQIQTVQEESGKSAVADVLPSTHRPAAASSSRLSSPKCILQCQRAFPLTFLSSLVSHSALLSSCACTTCRIHYSTCSMSCCRSIHSHGRQSRVSPVLERRKPVSLPKRSYSESRVHSSDRSSASQIQNISNPVRANSHLQRMQASGNIRNPAQGASNKPHTSARDVSAGVGNDCRGAWGNVMDCRTRVFRKRSGSEQQRRGVERQQNGSEKKRSGSVCRIGGRERRRTDEFKEQEIKPDAVTAIMHNLPGSKHSPVNRPNKPKQVEFVT</sequence>
<feature type="region of interest" description="Disordered" evidence="1">
    <location>
        <begin position="332"/>
        <end position="412"/>
    </location>
</feature>
<evidence type="ECO:0000256" key="1">
    <source>
        <dbReference type="SAM" id="MobiDB-lite"/>
    </source>
</evidence>
<dbReference type="Pfam" id="PF15344">
    <property type="entry name" value="FAM217"/>
    <property type="match status" value="1"/>
</dbReference>
<reference evidence="2" key="1">
    <citation type="submission" date="2025-08" db="UniProtKB">
        <authorList>
            <consortium name="Ensembl"/>
        </authorList>
    </citation>
    <scope>IDENTIFICATION</scope>
</reference>
<feature type="compositionally biased region" description="Basic and acidic residues" evidence="1">
    <location>
        <begin position="336"/>
        <end position="356"/>
    </location>
</feature>
<accession>A0A7N8XBQ7</accession>
<dbReference type="InParanoid" id="A0A7N8XBQ7"/>
<dbReference type="Proteomes" id="UP000261640">
    <property type="component" value="Unplaced"/>
</dbReference>
<feature type="region of interest" description="Disordered" evidence="1">
    <location>
        <begin position="291"/>
        <end position="315"/>
    </location>
</feature>
<feature type="region of interest" description="Disordered" evidence="1">
    <location>
        <begin position="1"/>
        <end position="52"/>
    </location>
</feature>
<protein>
    <submittedName>
        <fullName evidence="2">Uncharacterized protein</fullName>
    </submittedName>
</protein>
<dbReference type="AlphaFoldDB" id="A0A7N8XBQ7"/>